<evidence type="ECO:0008006" key="3">
    <source>
        <dbReference type="Google" id="ProtNLM"/>
    </source>
</evidence>
<name>A0A846MZX8_9PROT</name>
<reference evidence="1 2" key="1">
    <citation type="submission" date="2020-03" db="EMBL/GenBank/DDBJ databases">
        <title>Genomic Encyclopedia of Type Strains, Phase IV (KMG-IV): sequencing the most valuable type-strain genomes for metagenomic binning, comparative biology and taxonomic classification.</title>
        <authorList>
            <person name="Goeker M."/>
        </authorList>
    </citation>
    <scope>NUCLEOTIDE SEQUENCE [LARGE SCALE GENOMIC DNA]</scope>
    <source>
        <strain evidence="1 2">DSM 19867</strain>
    </source>
</reference>
<keyword evidence="2" id="KW-1185">Reference proteome</keyword>
<gene>
    <name evidence="1" type="ORF">FHS83_002181</name>
</gene>
<evidence type="ECO:0000313" key="1">
    <source>
        <dbReference type="EMBL" id="NIK88863.1"/>
    </source>
</evidence>
<comment type="caution">
    <text evidence="1">The sequence shown here is derived from an EMBL/GenBank/DDBJ whole genome shotgun (WGS) entry which is preliminary data.</text>
</comment>
<sequence>MPQSIAHSSQGREITWLDPAELAEAQTRAAYAYWLKLRGVRAFPSRDAMKMRDLAGLVSHMSLVRVLEDGADFEHRIVGDAIVRAYDVRLQNRRFSEIAEDAPVLIRESLILFRKVVETKKPIAWCQRVMLREVRINATVAEMILLPFGADDTRVDHIAAFVAHLCPRRA</sequence>
<protein>
    <recommendedName>
        <fullName evidence="3">PAS domain-containing protein</fullName>
    </recommendedName>
</protein>
<accession>A0A846MZX8</accession>
<dbReference type="RefSeq" id="WP_167082999.1">
    <property type="nucleotide sequence ID" value="NZ_BAAADC010000001.1"/>
</dbReference>
<dbReference type="EMBL" id="JAASRM010000001">
    <property type="protein sequence ID" value="NIK88863.1"/>
    <property type="molecule type" value="Genomic_DNA"/>
</dbReference>
<dbReference type="Proteomes" id="UP000570514">
    <property type="component" value="Unassembled WGS sequence"/>
</dbReference>
<organism evidence="1 2">
    <name type="scientific">Rhizomicrobium palustre</name>
    <dbReference type="NCBI Taxonomy" id="189966"/>
    <lineage>
        <taxon>Bacteria</taxon>
        <taxon>Pseudomonadati</taxon>
        <taxon>Pseudomonadota</taxon>
        <taxon>Alphaproteobacteria</taxon>
        <taxon>Micropepsales</taxon>
        <taxon>Micropepsaceae</taxon>
        <taxon>Rhizomicrobium</taxon>
    </lineage>
</organism>
<dbReference type="Pfam" id="PF07310">
    <property type="entry name" value="PAS_5"/>
    <property type="match status" value="1"/>
</dbReference>
<evidence type="ECO:0000313" key="2">
    <source>
        <dbReference type="Proteomes" id="UP000570514"/>
    </source>
</evidence>
<proteinExistence type="predicted"/>
<dbReference type="AlphaFoldDB" id="A0A846MZX8"/>
<dbReference type="InterPro" id="IPR009922">
    <property type="entry name" value="DUF1457"/>
</dbReference>